<protein>
    <recommendedName>
        <fullName evidence="3">Lysine-N-methylase</fullName>
    </recommendedName>
</protein>
<keyword evidence="2" id="KW-1185">Reference proteome</keyword>
<dbReference type="Proteomes" id="UP000010420">
    <property type="component" value="Unassembled WGS sequence"/>
</dbReference>
<name>L1QEL0_9CLOT</name>
<evidence type="ECO:0000313" key="2">
    <source>
        <dbReference type="Proteomes" id="UP000010420"/>
    </source>
</evidence>
<proteinExistence type="predicted"/>
<comment type="caution">
    <text evidence="1">The sequence shown here is derived from an EMBL/GenBank/DDBJ whole genome shotgun (WGS) entry which is preliminary data.</text>
</comment>
<accession>L1QEL0</accession>
<reference evidence="1 2" key="1">
    <citation type="submission" date="2012-05" db="EMBL/GenBank/DDBJ databases">
        <authorList>
            <person name="Weinstock G."/>
            <person name="Sodergren E."/>
            <person name="Lobos E.A."/>
            <person name="Fulton L."/>
            <person name="Fulton R."/>
            <person name="Courtney L."/>
            <person name="Fronick C."/>
            <person name="O'Laughlin M."/>
            <person name="Godfrey J."/>
            <person name="Wilson R.M."/>
            <person name="Miner T."/>
            <person name="Farmer C."/>
            <person name="Delehaunty K."/>
            <person name="Cordes M."/>
            <person name="Minx P."/>
            <person name="Tomlinson C."/>
            <person name="Chen J."/>
            <person name="Wollam A."/>
            <person name="Pepin K.H."/>
            <person name="Bhonagiri V."/>
            <person name="Zhang X."/>
            <person name="Suruliraj S."/>
            <person name="Warren W."/>
            <person name="Mitreva M."/>
            <person name="Mardis E.R."/>
            <person name="Wilson R.K."/>
        </authorList>
    </citation>
    <scope>NUCLEOTIDE SEQUENCE [LARGE SCALE GENOMIC DNA]</scope>
    <source>
        <strain evidence="1 2">DSM 1785</strain>
    </source>
</reference>
<dbReference type="NCBIfam" id="NF038110">
    <property type="entry name" value="Lys_methyl_FliB"/>
    <property type="match status" value="1"/>
</dbReference>
<dbReference type="PATRIC" id="fig|545697.3.peg.1974"/>
<dbReference type="EMBL" id="AMEZ01000057">
    <property type="protein sequence ID" value="EKY26366.1"/>
    <property type="molecule type" value="Genomic_DNA"/>
</dbReference>
<dbReference type="eggNOG" id="COG0727">
    <property type="taxonomic scope" value="Bacteria"/>
</dbReference>
<gene>
    <name evidence="1" type="ORF">HMPREF0216_02007</name>
</gene>
<organism evidence="1 2">
    <name type="scientific">Clostridium celatum DSM 1785</name>
    <dbReference type="NCBI Taxonomy" id="545697"/>
    <lineage>
        <taxon>Bacteria</taxon>
        <taxon>Bacillati</taxon>
        <taxon>Bacillota</taxon>
        <taxon>Clostridia</taxon>
        <taxon>Eubacteriales</taxon>
        <taxon>Clostridiaceae</taxon>
        <taxon>Clostridium</taxon>
    </lineage>
</organism>
<dbReference type="HOGENOM" id="CLU_737474_0_0_9"/>
<sequence length="383" mass="45167">MMNKKDSILKITGYDNFKCIADKCKFTCCEGWDINVDEDTFNNWKSHESKFNYILKNLKVKNSGEKKEYFIDKETHDKCPLLDEKGLCEIVKNHGEEYISLTCQSFPRIKNKFKDREELSLSCACPEVVEIISNIEGKINMISEECNNYLESSLEFKIREALVNIIKQDELSLDYKLIISFQMLLTILENRHMNERKLLKEVDEYKNKEYLKELIDMYGKMNLDIYESMEEINNLFIDIVENYREVSVLEEILEDISTFAEEIDIEYLCEQWESYKEVFEKYNDLLENCIISKVLGSCNSNEIEEIVMSFQLIILEYLLVRYAGFLKYSISENEIVDIKDIKDYIVAFSRIISNNSEAVIDFISEGFDNEILEMGYICFISLY</sequence>
<evidence type="ECO:0000313" key="1">
    <source>
        <dbReference type="EMBL" id="EKY26366.1"/>
    </source>
</evidence>
<evidence type="ECO:0008006" key="3">
    <source>
        <dbReference type="Google" id="ProtNLM"/>
    </source>
</evidence>
<dbReference type="STRING" id="545697.HMPREF0216_02007"/>
<dbReference type="AlphaFoldDB" id="L1QEL0"/>